<evidence type="ECO:0000313" key="2">
    <source>
        <dbReference type="Proteomes" id="UP000095283"/>
    </source>
</evidence>
<evidence type="ECO:0000313" key="3">
    <source>
        <dbReference type="WBParaSite" id="Hba_10968"/>
    </source>
</evidence>
<sequence>MNATAGTDLTWSRTIEQSTPPAPWTHRGFCKVKLSIAFLLLCAPGDVQWDCVVVAQASHPPSVYDLGGHERIRDIWTNYYAEVSKTEHKDTAKKPFLVILNNKTNGEMDDFDFSNSLIHYNDLDTSRYRMKMNRIHQGLKRNEAIKLHSLP</sequence>
<dbReference type="AlphaFoldDB" id="A0A1I7X0P6"/>
<organism evidence="2 3">
    <name type="scientific">Heterorhabditis bacteriophora</name>
    <name type="common">Entomopathogenic nematode worm</name>
    <dbReference type="NCBI Taxonomy" id="37862"/>
    <lineage>
        <taxon>Eukaryota</taxon>
        <taxon>Metazoa</taxon>
        <taxon>Ecdysozoa</taxon>
        <taxon>Nematoda</taxon>
        <taxon>Chromadorea</taxon>
        <taxon>Rhabditida</taxon>
        <taxon>Rhabditina</taxon>
        <taxon>Rhabditomorpha</taxon>
        <taxon>Strongyloidea</taxon>
        <taxon>Heterorhabditidae</taxon>
        <taxon>Heterorhabditis</taxon>
    </lineage>
</organism>
<feature type="region of interest" description="Disordered" evidence="1">
    <location>
        <begin position="1"/>
        <end position="21"/>
    </location>
</feature>
<protein>
    <submittedName>
        <fullName evidence="3">Inhibitor_I29 domain-containing protein</fullName>
    </submittedName>
</protein>
<name>A0A1I7X0P6_HETBA</name>
<dbReference type="Proteomes" id="UP000095283">
    <property type="component" value="Unplaced"/>
</dbReference>
<evidence type="ECO:0000256" key="1">
    <source>
        <dbReference type="SAM" id="MobiDB-lite"/>
    </source>
</evidence>
<proteinExistence type="predicted"/>
<feature type="compositionally biased region" description="Polar residues" evidence="1">
    <location>
        <begin position="1"/>
        <end position="19"/>
    </location>
</feature>
<accession>A0A1I7X0P6</accession>
<reference evidence="3" key="1">
    <citation type="submission" date="2016-11" db="UniProtKB">
        <authorList>
            <consortium name="WormBaseParasite"/>
        </authorList>
    </citation>
    <scope>IDENTIFICATION</scope>
</reference>
<keyword evidence="2" id="KW-1185">Reference proteome</keyword>
<dbReference type="WBParaSite" id="Hba_10968">
    <property type="protein sequence ID" value="Hba_10968"/>
    <property type="gene ID" value="Hba_10968"/>
</dbReference>